<reference evidence="1 2" key="1">
    <citation type="submission" date="2020-08" db="EMBL/GenBank/DDBJ databases">
        <title>Genomic Encyclopedia of Type Strains, Phase III (KMG-III): the genomes of soil and plant-associated and newly described type strains.</title>
        <authorList>
            <person name="Whitman W."/>
        </authorList>
    </citation>
    <scope>NUCLEOTIDE SEQUENCE [LARGE SCALE GENOMIC DNA]</scope>
    <source>
        <strain evidence="1 2">CECT 8075</strain>
    </source>
</reference>
<name>A0A7W5DVZ7_9BACT</name>
<protein>
    <submittedName>
        <fullName evidence="1">DNA-directed RNA polymerase specialized sigma24 family protein</fullName>
    </submittedName>
</protein>
<evidence type="ECO:0000313" key="1">
    <source>
        <dbReference type="EMBL" id="MBB3205415.1"/>
    </source>
</evidence>
<proteinExistence type="predicted"/>
<dbReference type="EMBL" id="JACHXU010000003">
    <property type="protein sequence ID" value="MBB3205415.1"/>
    <property type="molecule type" value="Genomic_DNA"/>
</dbReference>
<dbReference type="RefSeq" id="WP_184302908.1">
    <property type="nucleotide sequence ID" value="NZ_JACHXU010000003.1"/>
</dbReference>
<organism evidence="1 2">
    <name type="scientific">Aporhodopirellula rubra</name>
    <dbReference type="NCBI Taxonomy" id="980271"/>
    <lineage>
        <taxon>Bacteria</taxon>
        <taxon>Pseudomonadati</taxon>
        <taxon>Planctomycetota</taxon>
        <taxon>Planctomycetia</taxon>
        <taxon>Pirellulales</taxon>
        <taxon>Pirellulaceae</taxon>
        <taxon>Aporhodopirellula</taxon>
    </lineage>
</organism>
<sequence>MPSISEPKTTPITPSLTKDPFTRKVVSRRVGQLLRRPEFAGDTEDDLTQDFLGRLADAMTRHSDEVGHRNPFIVMIVDRYVATLVEHRQASMRRTETPVSLSQTIVDSDIGAVEMAQTIGEHEQDRRLETRRLDQNDYSNLKHDLAVVLSRLTPQQQEFVRLLGDHSIADIARLMGVPRTTLNFWRAKIVKIFEEAGLHEYTS</sequence>
<evidence type="ECO:0000313" key="2">
    <source>
        <dbReference type="Proteomes" id="UP000536179"/>
    </source>
</evidence>
<dbReference type="SUPFAM" id="SSF88659">
    <property type="entry name" value="Sigma3 and sigma4 domains of RNA polymerase sigma factors"/>
    <property type="match status" value="1"/>
</dbReference>
<dbReference type="Proteomes" id="UP000536179">
    <property type="component" value="Unassembled WGS sequence"/>
</dbReference>
<gene>
    <name evidence="1" type="ORF">FHS27_001215</name>
</gene>
<dbReference type="InterPro" id="IPR013324">
    <property type="entry name" value="RNA_pol_sigma_r3/r4-like"/>
</dbReference>
<dbReference type="AlphaFoldDB" id="A0A7W5DVZ7"/>
<accession>A0A7W5DVZ7</accession>
<comment type="caution">
    <text evidence="1">The sequence shown here is derived from an EMBL/GenBank/DDBJ whole genome shotgun (WGS) entry which is preliminary data.</text>
</comment>
<keyword evidence="1" id="KW-0240">DNA-directed RNA polymerase</keyword>
<keyword evidence="2" id="KW-1185">Reference proteome</keyword>
<dbReference type="GO" id="GO:0000428">
    <property type="term" value="C:DNA-directed RNA polymerase complex"/>
    <property type="evidence" value="ECO:0007669"/>
    <property type="project" value="UniProtKB-KW"/>
</dbReference>
<keyword evidence="1" id="KW-0804">Transcription</keyword>